<comment type="caution">
    <text evidence="1">The sequence shown here is derived from an EMBL/GenBank/DDBJ whole genome shotgun (WGS) entry which is preliminary data.</text>
</comment>
<reference evidence="1 2" key="1">
    <citation type="journal article" date="2023" name="Plants (Basel)">
        <title>Bridging the Gap: Combining Genomics and Transcriptomics Approaches to Understand Stylosanthes scabra, an Orphan Legume from the Brazilian Caatinga.</title>
        <authorList>
            <person name="Ferreira-Neto J.R.C."/>
            <person name="da Silva M.D."/>
            <person name="Binneck E."/>
            <person name="de Melo N.F."/>
            <person name="da Silva R.H."/>
            <person name="de Melo A.L.T.M."/>
            <person name="Pandolfi V."/>
            <person name="Bustamante F.O."/>
            <person name="Brasileiro-Vidal A.C."/>
            <person name="Benko-Iseppon A.M."/>
        </authorList>
    </citation>
    <scope>NUCLEOTIDE SEQUENCE [LARGE SCALE GENOMIC DNA]</scope>
    <source>
        <tissue evidence="1">Leaves</tissue>
    </source>
</reference>
<evidence type="ECO:0000313" key="2">
    <source>
        <dbReference type="Proteomes" id="UP001341840"/>
    </source>
</evidence>
<proteinExistence type="predicted"/>
<evidence type="ECO:0000313" key="1">
    <source>
        <dbReference type="EMBL" id="MED6210077.1"/>
    </source>
</evidence>
<organism evidence="1 2">
    <name type="scientific">Stylosanthes scabra</name>
    <dbReference type="NCBI Taxonomy" id="79078"/>
    <lineage>
        <taxon>Eukaryota</taxon>
        <taxon>Viridiplantae</taxon>
        <taxon>Streptophyta</taxon>
        <taxon>Embryophyta</taxon>
        <taxon>Tracheophyta</taxon>
        <taxon>Spermatophyta</taxon>
        <taxon>Magnoliopsida</taxon>
        <taxon>eudicotyledons</taxon>
        <taxon>Gunneridae</taxon>
        <taxon>Pentapetalae</taxon>
        <taxon>rosids</taxon>
        <taxon>fabids</taxon>
        <taxon>Fabales</taxon>
        <taxon>Fabaceae</taxon>
        <taxon>Papilionoideae</taxon>
        <taxon>50 kb inversion clade</taxon>
        <taxon>dalbergioids sensu lato</taxon>
        <taxon>Dalbergieae</taxon>
        <taxon>Pterocarpus clade</taxon>
        <taxon>Stylosanthes</taxon>
    </lineage>
</organism>
<keyword evidence="2" id="KW-1185">Reference proteome</keyword>
<accession>A0ABU6YI46</accession>
<dbReference type="EMBL" id="JASCZI010242195">
    <property type="protein sequence ID" value="MED6210077.1"/>
    <property type="molecule type" value="Genomic_DNA"/>
</dbReference>
<gene>
    <name evidence="1" type="ORF">PIB30_060669</name>
</gene>
<name>A0ABU6YI46_9FABA</name>
<dbReference type="Proteomes" id="UP001341840">
    <property type="component" value="Unassembled WGS sequence"/>
</dbReference>
<sequence>MKWNSVRRRPEGVYHVQHEVVYHFRGQDEVKENRYRSIVDILKQNAVVNPSFPFETLRLKSISVLQQADRIDEDGMFGTKLQEPTLPEPANHILSGDAKTPNTVRNTKELLVFQEEAIAIKKGIVPKEPPHLPYPIMANKMWKAKITDKCIIKLLRKVEVTLPLFEIIRQVPKYAKFLKKI</sequence>
<protein>
    <submittedName>
        <fullName evidence="1">Uncharacterized protein</fullName>
    </submittedName>
</protein>